<dbReference type="CDD" id="cd18673">
    <property type="entry name" value="PIN_XRN1-2-like"/>
    <property type="match status" value="1"/>
</dbReference>
<dbReference type="GO" id="GO:0006397">
    <property type="term" value="P:mRNA processing"/>
    <property type="evidence" value="ECO:0007669"/>
    <property type="project" value="UniProtKB-UniRule"/>
</dbReference>
<sequence>MGVPSFYRWLINKYPNVVVKAIEERQQQDSEKIDTTLPNPNGIEFDNLYLDMNGIIHPCFHPDDHPSPPETFEEVFNNIFEYIDHLFSIVRPRKLLYMAIDGVAPRAKMNQQRCRRFRTAKDNEIAAAEEEKLRRQFEREGKPVLPKRESEVSDSNIITPGTEFMYKLSKALGSYISSRINNDPGWRNIKVILSDSNVPGEGEHKIISFIRYQRNVSGYDPNTRHCLYGLDADLIMLALATHEVHFSILREDVLQAQQPVGESASETSLKFESSLEKSGGGLFNSSNVVKKSASLAKKPYGFLHVWILREYLELDIKITDPPENFKFDLERIVDDFVFICFFAGNDFLPHMPTLELHEGAIDLLIYVYMKEFKNFGGYLVDMSRPAEDKRAGYIKLSRVEKFILLVGSYEDKIFKKRLELRNRKLRRLCYYLDDQEDNECGNLEFHPRDNDHEEASSFIGSATVTVQNVSSFEVIKNTKELKEKLKSNLRKKFDLFKNGGLGTDKVRLGNSGWKDRYYKEKFSAESSGEIENLRKEIVKNYTEGLLWVLLYYFSGVPSWTWFYPYHYGPSASDLKGLAQVRVKFKKGYPFKPFDQLLSVLSPLSAHALPKVYHALMTNEESNIIDFYPTDFDVDTDGKRFMWQGICKLPFIEEGRLLDETKDLEKDLSEVEAMRNRNSADRLYVSSTCKLASQVLSLTPMQNQSVKIDTSLSDGISGSIRRLNQDTERDQGEVHCNIEENCVLCVSFEMPDGNAHFPRLLDGVNIPEKTITEDDILETELWHEYQGNKPPSRLQQHQGCRKADNGTQEGYCRRFMPDSSTEVVHKQADHGWGAGRGKQNDSSNISKHIESTIGRIQLKDGERIVLPSSSFVEQNSTGSSWNARKGYSHPVSSSNNLNNRSSNYNGTCALNQKWKPVGTDISKKEGFTDKDLKNSGSNEGFRSYGRTQLLNNNNFWQSRTDSTNDRNNAWHQKINAGATPSNDQQRGKQGSTGYTPNPNNMQVRGRGQNVTESSNRW</sequence>
<evidence type="ECO:0000256" key="5">
    <source>
        <dbReference type="ARBA" id="ARBA00022839"/>
    </source>
</evidence>
<feature type="compositionally biased region" description="Basic and acidic residues" evidence="7">
    <location>
        <begin position="920"/>
        <end position="932"/>
    </location>
</feature>
<feature type="region of interest" description="Disordered" evidence="7">
    <location>
        <begin position="870"/>
        <end position="898"/>
    </location>
</feature>
<feature type="compositionally biased region" description="Polar residues" evidence="7">
    <location>
        <begin position="870"/>
        <end position="881"/>
    </location>
</feature>
<feature type="domain" description="Xrn1 helical" evidence="9">
    <location>
        <begin position="326"/>
        <end position="775"/>
    </location>
</feature>
<dbReference type="InterPro" id="IPR027073">
    <property type="entry name" value="5_3_exoribonuclease"/>
</dbReference>
<feature type="region of interest" description="Disordered" evidence="7">
    <location>
        <begin position="974"/>
        <end position="1016"/>
    </location>
</feature>
<feature type="compositionally biased region" description="Polar residues" evidence="7">
    <location>
        <begin position="933"/>
        <end position="945"/>
    </location>
</feature>
<proteinExistence type="inferred from homology"/>
<accession>A0A7N2KLT2</accession>
<evidence type="ECO:0000313" key="11">
    <source>
        <dbReference type="Proteomes" id="UP000594261"/>
    </source>
</evidence>
<comment type="function">
    <text evidence="6">Possesses 5'-&gt;3' exoribonuclease activity. Acts as an endogenous post-transcriptional gene silencing (PTGS) suppressor.</text>
</comment>
<dbReference type="EC" id="3.1.13.-" evidence="6"/>
<dbReference type="Pfam" id="PF03159">
    <property type="entry name" value="XRN_N"/>
    <property type="match status" value="1"/>
</dbReference>
<name>A0A7N2KLT2_QUELO</name>
<evidence type="ECO:0000256" key="7">
    <source>
        <dbReference type="SAM" id="MobiDB-lite"/>
    </source>
</evidence>
<dbReference type="Gramene" id="QL01p011327:mrna">
    <property type="protein sequence ID" value="QL01p011327:mrna"/>
    <property type="gene ID" value="QL01p011327"/>
</dbReference>
<reference evidence="10" key="2">
    <citation type="submission" date="2021-01" db="UniProtKB">
        <authorList>
            <consortium name="EnsemblPlants"/>
        </authorList>
    </citation>
    <scope>IDENTIFICATION</scope>
</reference>
<keyword evidence="3 6" id="KW-0540">Nuclease</keyword>
<keyword evidence="5 6" id="KW-0269">Exonuclease</keyword>
<dbReference type="GeneID" id="115978696"/>
<dbReference type="GO" id="GO:0000956">
    <property type="term" value="P:nuclear-transcribed mRNA catabolic process"/>
    <property type="evidence" value="ECO:0007669"/>
    <property type="project" value="TreeGrafter"/>
</dbReference>
<dbReference type="InterPro" id="IPR041412">
    <property type="entry name" value="Xrn1_helical"/>
</dbReference>
<dbReference type="GO" id="GO:0005634">
    <property type="term" value="C:nucleus"/>
    <property type="evidence" value="ECO:0007669"/>
    <property type="project" value="InterPro"/>
</dbReference>
<keyword evidence="2 6" id="KW-0507">mRNA processing</keyword>
<evidence type="ECO:0000256" key="2">
    <source>
        <dbReference type="ARBA" id="ARBA00022664"/>
    </source>
</evidence>
<dbReference type="FunFam" id="3.40.50.12390:FF:000003">
    <property type="entry name" value="5'-3' exoribonuclease"/>
    <property type="match status" value="1"/>
</dbReference>
<evidence type="ECO:0000259" key="9">
    <source>
        <dbReference type="Pfam" id="PF17846"/>
    </source>
</evidence>
<dbReference type="Pfam" id="PF17846">
    <property type="entry name" value="XRN_M"/>
    <property type="match status" value="1"/>
</dbReference>
<dbReference type="PANTHER" id="PTHR12341">
    <property type="entry name" value="5'-&gt;3' EXORIBONUCLEASE"/>
    <property type="match status" value="1"/>
</dbReference>
<protein>
    <recommendedName>
        <fullName evidence="6">5'-3' exoribonuclease</fullName>
        <ecNumber evidence="6">3.1.13.-</ecNumber>
    </recommendedName>
</protein>
<evidence type="ECO:0000256" key="6">
    <source>
        <dbReference type="PIRNR" id="PIRNR037239"/>
    </source>
</evidence>
<dbReference type="PIRSF" id="PIRSF037239">
    <property type="entry name" value="Exonuclease_Xrn2"/>
    <property type="match status" value="1"/>
</dbReference>
<evidence type="ECO:0000256" key="4">
    <source>
        <dbReference type="ARBA" id="ARBA00022801"/>
    </source>
</evidence>
<dbReference type="Proteomes" id="UP000594261">
    <property type="component" value="Chromosome 1"/>
</dbReference>
<feature type="compositionally biased region" description="Polar residues" evidence="7">
    <location>
        <begin position="977"/>
        <end position="1016"/>
    </location>
</feature>
<dbReference type="InterPro" id="IPR004859">
    <property type="entry name" value="Xrn1_N"/>
</dbReference>
<dbReference type="GO" id="GO:0003723">
    <property type="term" value="F:RNA binding"/>
    <property type="evidence" value="ECO:0007669"/>
    <property type="project" value="TreeGrafter"/>
</dbReference>
<keyword evidence="4 6" id="KW-0378">Hydrolase</keyword>
<dbReference type="KEGG" id="qlo:115978696"/>
<reference evidence="10 11" key="1">
    <citation type="journal article" date="2016" name="G3 (Bethesda)">
        <title>First Draft Assembly and Annotation of the Genome of a California Endemic Oak Quercus lobata Nee (Fagaceae).</title>
        <authorList>
            <person name="Sork V.L."/>
            <person name="Fitz-Gibbon S.T."/>
            <person name="Puiu D."/>
            <person name="Crepeau M."/>
            <person name="Gugger P.F."/>
            <person name="Sherman R."/>
            <person name="Stevens K."/>
            <person name="Langley C.H."/>
            <person name="Pellegrini M."/>
            <person name="Salzberg S.L."/>
        </authorList>
    </citation>
    <scope>NUCLEOTIDE SEQUENCE [LARGE SCALE GENOMIC DNA]</scope>
    <source>
        <strain evidence="10 11">cv. SW786</strain>
    </source>
</reference>
<dbReference type="RefSeq" id="XP_030956402.1">
    <property type="nucleotide sequence ID" value="XM_031100542.1"/>
</dbReference>
<dbReference type="OrthoDB" id="372487at2759"/>
<comment type="similarity">
    <text evidence="1 6">Belongs to the 5'-3' exonuclease family. XRN2/RAT1 subfamily.</text>
</comment>
<dbReference type="AlphaFoldDB" id="A0A7N2KLT2"/>
<feature type="domain" description="Xrn1 N-terminal" evidence="8">
    <location>
        <begin position="1"/>
        <end position="252"/>
    </location>
</feature>
<evidence type="ECO:0000259" key="8">
    <source>
        <dbReference type="Pfam" id="PF03159"/>
    </source>
</evidence>
<evidence type="ECO:0000313" key="10">
    <source>
        <dbReference type="EnsemblPlants" id="QL01p011327:mrna"/>
    </source>
</evidence>
<dbReference type="Gene3D" id="1.25.40.1050">
    <property type="match status" value="1"/>
</dbReference>
<evidence type="ECO:0000256" key="3">
    <source>
        <dbReference type="ARBA" id="ARBA00022722"/>
    </source>
</evidence>
<dbReference type="OMA" id="WHEYSGR"/>
<feature type="region of interest" description="Disordered" evidence="7">
    <location>
        <begin position="919"/>
        <end position="945"/>
    </location>
</feature>
<dbReference type="GO" id="GO:0004534">
    <property type="term" value="F:5'-3' RNA exonuclease activity"/>
    <property type="evidence" value="ECO:0007669"/>
    <property type="project" value="UniProtKB-UniRule"/>
</dbReference>
<organism evidence="10 11">
    <name type="scientific">Quercus lobata</name>
    <name type="common">Valley oak</name>
    <dbReference type="NCBI Taxonomy" id="97700"/>
    <lineage>
        <taxon>Eukaryota</taxon>
        <taxon>Viridiplantae</taxon>
        <taxon>Streptophyta</taxon>
        <taxon>Embryophyta</taxon>
        <taxon>Tracheophyta</taxon>
        <taxon>Spermatophyta</taxon>
        <taxon>Magnoliopsida</taxon>
        <taxon>eudicotyledons</taxon>
        <taxon>Gunneridae</taxon>
        <taxon>Pentapetalae</taxon>
        <taxon>rosids</taxon>
        <taxon>fabids</taxon>
        <taxon>Fagales</taxon>
        <taxon>Fagaceae</taxon>
        <taxon>Quercus</taxon>
    </lineage>
</organism>
<dbReference type="PANTHER" id="PTHR12341:SF62">
    <property type="entry name" value="5'-3' EXORIBONUCLEASE 3-LIKE"/>
    <property type="match status" value="1"/>
</dbReference>
<gene>
    <name evidence="10" type="primary">LOC115978696</name>
</gene>
<keyword evidence="11" id="KW-1185">Reference proteome</keyword>
<dbReference type="Gene3D" id="3.40.50.12390">
    <property type="match status" value="2"/>
</dbReference>
<dbReference type="InterPro" id="IPR017151">
    <property type="entry name" value="Xrn2/3/4"/>
</dbReference>
<evidence type="ECO:0000256" key="1">
    <source>
        <dbReference type="ARBA" id="ARBA00006994"/>
    </source>
</evidence>
<dbReference type="InParanoid" id="A0A7N2KLT2"/>
<dbReference type="EnsemblPlants" id="QL01p011327:mrna">
    <property type="protein sequence ID" value="QL01p011327:mrna"/>
    <property type="gene ID" value="QL01p011327"/>
</dbReference>
<dbReference type="EMBL" id="LRBV02000001">
    <property type="status" value="NOT_ANNOTATED_CDS"/>
    <property type="molecule type" value="Genomic_DNA"/>
</dbReference>